<evidence type="ECO:0000256" key="3">
    <source>
        <dbReference type="RuleBase" id="RU361235"/>
    </source>
</evidence>
<keyword evidence="3" id="KW-0732">Signal</keyword>
<organism evidence="5 6">
    <name type="scientific">Rhodonia placenta</name>
    <dbReference type="NCBI Taxonomy" id="104341"/>
    <lineage>
        <taxon>Eukaryota</taxon>
        <taxon>Fungi</taxon>
        <taxon>Dikarya</taxon>
        <taxon>Basidiomycota</taxon>
        <taxon>Agaricomycotina</taxon>
        <taxon>Agaricomycetes</taxon>
        <taxon>Polyporales</taxon>
        <taxon>Adustoporiaceae</taxon>
        <taxon>Rhodonia</taxon>
    </lineage>
</organism>
<dbReference type="EC" id="3.1.1.-" evidence="3"/>
<dbReference type="Pfam" id="PF00135">
    <property type="entry name" value="COesterase"/>
    <property type="match status" value="1"/>
</dbReference>
<dbReference type="SUPFAM" id="SSF53474">
    <property type="entry name" value="alpha/beta-Hydrolases"/>
    <property type="match status" value="1"/>
</dbReference>
<evidence type="ECO:0000313" key="6">
    <source>
        <dbReference type="Proteomes" id="UP000639403"/>
    </source>
</evidence>
<protein>
    <recommendedName>
        <fullName evidence="3">Carboxylic ester hydrolase</fullName>
        <ecNumber evidence="3">3.1.1.-</ecNumber>
    </recommendedName>
</protein>
<comment type="similarity">
    <text evidence="1 3">Belongs to the type-B carboxylesterase/lipase family.</text>
</comment>
<name>A0A8H7NSS9_9APHY</name>
<accession>A0A8H7NSS9</accession>
<feature type="signal peptide" evidence="3">
    <location>
        <begin position="1"/>
        <end position="21"/>
    </location>
</feature>
<evidence type="ECO:0000256" key="1">
    <source>
        <dbReference type="ARBA" id="ARBA00005964"/>
    </source>
</evidence>
<proteinExistence type="inferred from homology"/>
<dbReference type="Gene3D" id="3.40.50.1820">
    <property type="entry name" value="alpha/beta hydrolase"/>
    <property type="match status" value="1"/>
</dbReference>
<dbReference type="InterPro" id="IPR019826">
    <property type="entry name" value="Carboxylesterase_B_AS"/>
</dbReference>
<gene>
    <name evidence="5" type="ORF">IEO21_10260</name>
</gene>
<keyword evidence="2 3" id="KW-0378">Hydrolase</keyword>
<dbReference type="InterPro" id="IPR002018">
    <property type="entry name" value="CarbesteraseB"/>
</dbReference>
<dbReference type="GO" id="GO:0016787">
    <property type="term" value="F:hydrolase activity"/>
    <property type="evidence" value="ECO:0007669"/>
    <property type="project" value="UniProtKB-KW"/>
</dbReference>
<dbReference type="InterPro" id="IPR029058">
    <property type="entry name" value="AB_hydrolase_fold"/>
</dbReference>
<dbReference type="Proteomes" id="UP000639403">
    <property type="component" value="Unassembled WGS sequence"/>
</dbReference>
<evidence type="ECO:0000313" key="5">
    <source>
        <dbReference type="EMBL" id="KAF9800903.1"/>
    </source>
</evidence>
<dbReference type="EMBL" id="JADOXO010000724">
    <property type="protein sequence ID" value="KAF9800903.1"/>
    <property type="molecule type" value="Genomic_DNA"/>
</dbReference>
<dbReference type="InterPro" id="IPR050309">
    <property type="entry name" value="Type-B_Carboxylest/Lipase"/>
</dbReference>
<dbReference type="AlphaFoldDB" id="A0A8H7NSS9"/>
<evidence type="ECO:0000259" key="4">
    <source>
        <dbReference type="Pfam" id="PF00135"/>
    </source>
</evidence>
<dbReference type="PANTHER" id="PTHR11559">
    <property type="entry name" value="CARBOXYLESTERASE"/>
    <property type="match status" value="1"/>
</dbReference>
<evidence type="ECO:0000256" key="2">
    <source>
        <dbReference type="ARBA" id="ARBA00022801"/>
    </source>
</evidence>
<comment type="caution">
    <text evidence="5">The sequence shown here is derived from an EMBL/GenBank/DDBJ whole genome shotgun (WGS) entry which is preliminary data.</text>
</comment>
<reference evidence="5" key="2">
    <citation type="journal article" name="Front. Microbiol.">
        <title>Degradative Capacity of Two Strains of Rhodonia placenta: From Phenotype to Genotype.</title>
        <authorList>
            <person name="Kolle M."/>
            <person name="Horta M.A.C."/>
            <person name="Nowrousian M."/>
            <person name="Ohm R.A."/>
            <person name="Benz J.P."/>
            <person name="Pilgard A."/>
        </authorList>
    </citation>
    <scope>NUCLEOTIDE SEQUENCE</scope>
    <source>
        <strain evidence="5">FPRL280</strain>
    </source>
</reference>
<feature type="chain" id="PRO_5034351438" description="Carboxylic ester hydrolase" evidence="3">
    <location>
        <begin position="22"/>
        <end position="581"/>
    </location>
</feature>
<reference evidence="5" key="1">
    <citation type="submission" date="2020-11" db="EMBL/GenBank/DDBJ databases">
        <authorList>
            <person name="Koelle M."/>
            <person name="Horta M.A.C."/>
            <person name="Nowrousian M."/>
            <person name="Ohm R.A."/>
            <person name="Benz P."/>
            <person name="Pilgard A."/>
        </authorList>
    </citation>
    <scope>NUCLEOTIDE SEQUENCE</scope>
    <source>
        <strain evidence="5">FPRL280</strain>
    </source>
</reference>
<sequence>MFTYCLLGSVCFAHMAHGVHALPSYSGNASGPSGPVVDVGYAAFLGNDSIPGFPGIEFFGGIRYVQPPLGELRFRAPQLLDETVGSQNVTDARDCGDICMQEPAQVGFGSEDCLTLNVWRSAGTQAGDNVPVALYIHSAQGFPMSSWVNETGGAMVGVNIQYRLGMFGFLASAAVQEDGDMNAGLLDQRAAFDWVRRHISNFGGDPSRITVSGQSAGSADIVHQMVSYGGQGEPPFQAAIAQSIGMDPLPIAEEYEHCFANVSASVGCLSPTNTSQSIMSCLRAAPLSALVTAINSRPSSCGFLPVVDGTLLPALPSQLIATGRFHRMPFIGGHVTDDGSIFVGDPANFVNTTDGIVASIMKRYTLLYLQSNTTIARMIELYPLSDFPSQWERAKRAFGDTVFTCMDWVIAQKLMSEGRTDAYNYRFNTPDPVQLAANPWEGVMHTSELFFLFQVHSSGPSPTTPVALFAPFNASEKVLATETIGYWTSFSRASSPNTFKPLGSSPEWLTADNGRLVIEEGGVNGPGSYMEERSQAYEERCAFWMEVGTETMVSGSYMTDFTVCPADTRGYIKEAYIAQTL</sequence>
<feature type="domain" description="Carboxylesterase type B" evidence="4">
    <location>
        <begin position="35"/>
        <end position="511"/>
    </location>
</feature>
<dbReference type="PROSITE" id="PS00122">
    <property type="entry name" value="CARBOXYLESTERASE_B_1"/>
    <property type="match status" value="1"/>
</dbReference>